<accession>A0A383DTG3</accession>
<name>A0A383DTG3_9ZZZZ</name>
<reference evidence="1" key="1">
    <citation type="submission" date="2018-05" db="EMBL/GenBank/DDBJ databases">
        <authorList>
            <person name="Lanie J.A."/>
            <person name="Ng W.-L."/>
            <person name="Kazmierczak K.M."/>
            <person name="Andrzejewski T.M."/>
            <person name="Davidsen T.M."/>
            <person name="Wayne K.J."/>
            <person name="Tettelin H."/>
            <person name="Glass J.I."/>
            <person name="Rusch D."/>
            <person name="Podicherti R."/>
            <person name="Tsui H.-C.T."/>
            <person name="Winkler M.E."/>
        </authorList>
    </citation>
    <scope>NUCLEOTIDE SEQUENCE</scope>
</reference>
<proteinExistence type="predicted"/>
<sequence length="152" mass="17219">MGPSEMKSQSQGRHKGYLWGSDAALESGRHSDYPWLWGLSMTREQTTTKRWGRSAASILVILVVGWSSWALRAEAAPAQQRILFYDPDANHQAIVQVSAWFNRFLQKVEPTLKFQALTSREDFQAMLKQKDVAFAIVSSHVLREVGTNKLEP</sequence>
<organism evidence="1">
    <name type="scientific">marine metagenome</name>
    <dbReference type="NCBI Taxonomy" id="408172"/>
    <lineage>
        <taxon>unclassified sequences</taxon>
        <taxon>metagenomes</taxon>
        <taxon>ecological metagenomes</taxon>
    </lineage>
</organism>
<feature type="non-terminal residue" evidence="1">
    <location>
        <position position="152"/>
    </location>
</feature>
<protein>
    <submittedName>
        <fullName evidence="1">Uncharacterized protein</fullName>
    </submittedName>
</protein>
<dbReference type="AlphaFoldDB" id="A0A383DTG3"/>
<evidence type="ECO:0000313" key="1">
    <source>
        <dbReference type="EMBL" id="SVE47816.1"/>
    </source>
</evidence>
<dbReference type="EMBL" id="UINC01220066">
    <property type="protein sequence ID" value="SVE47816.1"/>
    <property type="molecule type" value="Genomic_DNA"/>
</dbReference>
<gene>
    <name evidence="1" type="ORF">METZ01_LOCUS500670</name>
</gene>